<dbReference type="AlphaFoldDB" id="A0A1I0QYU9"/>
<protein>
    <submittedName>
        <fullName evidence="3">Uncharacterized conserved protein YndB, AHSA1/START domain</fullName>
    </submittedName>
</protein>
<dbReference type="InterPro" id="IPR013538">
    <property type="entry name" value="ASHA1/2-like_C"/>
</dbReference>
<proteinExistence type="inferred from homology"/>
<feature type="domain" description="Activator of Hsp90 ATPase homologue 1/2-like C-terminal" evidence="2">
    <location>
        <begin position="13"/>
        <end position="131"/>
    </location>
</feature>
<evidence type="ECO:0000256" key="1">
    <source>
        <dbReference type="ARBA" id="ARBA00006817"/>
    </source>
</evidence>
<evidence type="ECO:0000313" key="4">
    <source>
        <dbReference type="Proteomes" id="UP000199167"/>
    </source>
</evidence>
<accession>A0A1I0QYU9</accession>
<dbReference type="SUPFAM" id="SSF55961">
    <property type="entry name" value="Bet v1-like"/>
    <property type="match status" value="1"/>
</dbReference>
<keyword evidence="4" id="KW-1185">Reference proteome</keyword>
<dbReference type="InterPro" id="IPR023393">
    <property type="entry name" value="START-like_dom_sf"/>
</dbReference>
<evidence type="ECO:0000313" key="3">
    <source>
        <dbReference type="EMBL" id="SEW32775.1"/>
    </source>
</evidence>
<evidence type="ECO:0000259" key="2">
    <source>
        <dbReference type="Pfam" id="PF08327"/>
    </source>
</evidence>
<dbReference type="OrthoDB" id="9803476at2"/>
<dbReference type="Gene3D" id="3.30.530.20">
    <property type="match status" value="1"/>
</dbReference>
<comment type="similarity">
    <text evidence="1">Belongs to the AHA1 family.</text>
</comment>
<reference evidence="3 4" key="1">
    <citation type="submission" date="2016-10" db="EMBL/GenBank/DDBJ databases">
        <authorList>
            <person name="de Groot N.N."/>
        </authorList>
    </citation>
    <scope>NUCLEOTIDE SEQUENCE [LARGE SCALE GENOMIC DNA]</scope>
    <source>
        <strain evidence="3 4">DSM 17925</strain>
    </source>
</reference>
<name>A0A1I0QYU9_9RHOB</name>
<organism evidence="3 4">
    <name type="scientific">Cognatiyoonia koreensis</name>
    <dbReference type="NCBI Taxonomy" id="364200"/>
    <lineage>
        <taxon>Bacteria</taxon>
        <taxon>Pseudomonadati</taxon>
        <taxon>Pseudomonadota</taxon>
        <taxon>Alphaproteobacteria</taxon>
        <taxon>Rhodobacterales</taxon>
        <taxon>Paracoccaceae</taxon>
        <taxon>Cognatiyoonia</taxon>
    </lineage>
</organism>
<dbReference type="Pfam" id="PF08327">
    <property type="entry name" value="AHSA1"/>
    <property type="match status" value="1"/>
</dbReference>
<dbReference type="RefSeq" id="WP_089994232.1">
    <property type="nucleotide sequence ID" value="NZ_FOIZ01000001.1"/>
</dbReference>
<sequence>MTDMILEKTIYLKATPAKVWDYLTEPDKLAIWFHKPKSPLIEGEYEMFGVESGDKLMWGEVLVAEPFARLEYTFSIAPMAGQTSTVKWTLEDVEGGTKLSLRHEGLPQGEDAFGLILALDKGWDEHLARMRTSAHAG</sequence>
<dbReference type="Proteomes" id="UP000199167">
    <property type="component" value="Unassembled WGS sequence"/>
</dbReference>
<dbReference type="EMBL" id="FOIZ01000001">
    <property type="protein sequence ID" value="SEW32775.1"/>
    <property type="molecule type" value="Genomic_DNA"/>
</dbReference>
<gene>
    <name evidence="3" type="ORF">SAMN04488515_2353</name>
</gene>
<dbReference type="CDD" id="cd07814">
    <property type="entry name" value="SRPBCC_CalC_Aha1-like"/>
    <property type="match status" value="1"/>
</dbReference>
<dbReference type="STRING" id="364200.SAMN04488515_2353"/>